<proteinExistence type="predicted"/>
<sequence length="211" mass="23557">MEKIEELFESIGDNCEFGFVQRRAGVESGGLLRWAISPPGPLAHAISTRFSEIYKFENLIPSSPRMVRDLGSGLAFHTKMYSQEGRFVAVEAERRGIWEEEFEKIKYLSVKLCDILKDGSKIITYKRNGGISEKEVNSLAAAIADCGPCKFLCVEEGSPNIVGTVTHVRNNLYSGKIDRFASYSEAGKCSYDVWSIILINMLALAEEENKN</sequence>
<reference evidence="1 2" key="1">
    <citation type="submission" date="2021-02" db="EMBL/GenBank/DDBJ databases">
        <title>Paracoccus methylovroum sp.nov., a new methanol and methylamine utilizing methylotrophic denitrifer.</title>
        <authorList>
            <person name="Timsy T."/>
            <person name="Behrendt U."/>
            <person name="Ulrich A."/>
            <person name="Spanner T."/>
            <person name="Foesel B.U."/>
            <person name="Horn M.A."/>
            <person name="Kolb S."/>
        </authorList>
    </citation>
    <scope>NUCLEOTIDE SEQUENCE [LARGE SCALE GENOMIC DNA]</scope>
    <source>
        <strain evidence="1 2">H4-D09</strain>
        <plasmid evidence="1 2">p1</plasmid>
    </source>
</reference>
<dbReference type="EMBL" id="CP070369">
    <property type="protein sequence ID" value="QRZ14470.1"/>
    <property type="molecule type" value="Genomic_DNA"/>
</dbReference>
<keyword evidence="2" id="KW-1185">Reference proteome</keyword>
<evidence type="ECO:0000313" key="2">
    <source>
        <dbReference type="Proteomes" id="UP000663629"/>
    </source>
</evidence>
<protein>
    <submittedName>
        <fullName evidence="1">Uncharacterized protein</fullName>
    </submittedName>
</protein>
<name>A0ABX7JJQ4_9RHOB</name>
<geneLocation type="plasmid" evidence="1 2">
    <name>p1</name>
</geneLocation>
<keyword evidence="1" id="KW-0614">Plasmid</keyword>
<gene>
    <name evidence="1" type="ORF">JWJ88_11285</name>
</gene>
<dbReference type="Proteomes" id="UP000663629">
    <property type="component" value="Plasmid p1"/>
</dbReference>
<evidence type="ECO:0000313" key="1">
    <source>
        <dbReference type="EMBL" id="QRZ14470.1"/>
    </source>
</evidence>
<organism evidence="1 2">
    <name type="scientific">Paracoccus methylovorus</name>
    <dbReference type="NCBI Taxonomy" id="2812658"/>
    <lineage>
        <taxon>Bacteria</taxon>
        <taxon>Pseudomonadati</taxon>
        <taxon>Pseudomonadota</taxon>
        <taxon>Alphaproteobacteria</taxon>
        <taxon>Rhodobacterales</taxon>
        <taxon>Paracoccaceae</taxon>
        <taxon>Paracoccus</taxon>
    </lineage>
</organism>
<dbReference type="RefSeq" id="WP_205295448.1">
    <property type="nucleotide sequence ID" value="NZ_CP070369.1"/>
</dbReference>
<accession>A0ABX7JJQ4</accession>